<dbReference type="InterPro" id="IPR012674">
    <property type="entry name" value="Calycin"/>
</dbReference>
<sequence>METQYRLSQTVRGQGPVKRFSADIMVEVIEKKDVYLRYKENLDEHELDVVMRIGDGDVRLSRRGIIQMNFHFIPGVYTDTFYESPAGRHHFKLFTKQLKVEADRVEIEYELYENDENIGHYLYIIEKSG</sequence>
<dbReference type="AlphaFoldDB" id="A0A662Z668"/>
<dbReference type="Proteomes" id="UP000243605">
    <property type="component" value="Unassembled WGS sequence"/>
</dbReference>
<dbReference type="InterPro" id="IPR015231">
    <property type="entry name" value="DUF1934"/>
</dbReference>
<dbReference type="EMBL" id="FOIT01000004">
    <property type="protein sequence ID" value="SEW07318.1"/>
    <property type="molecule type" value="Genomic_DNA"/>
</dbReference>
<dbReference type="Pfam" id="PF09148">
    <property type="entry name" value="DUF1934"/>
    <property type="match status" value="1"/>
</dbReference>
<gene>
    <name evidence="1" type="ORF">SAMN05192557_1488</name>
</gene>
<organism evidence="1 2">
    <name type="scientific">Aliicoccus persicus</name>
    <dbReference type="NCBI Taxonomy" id="930138"/>
    <lineage>
        <taxon>Bacteria</taxon>
        <taxon>Bacillati</taxon>
        <taxon>Bacillota</taxon>
        <taxon>Bacilli</taxon>
        <taxon>Bacillales</taxon>
        <taxon>Staphylococcaceae</taxon>
        <taxon>Aliicoccus</taxon>
    </lineage>
</organism>
<dbReference type="Gene3D" id="2.40.128.20">
    <property type="match status" value="1"/>
</dbReference>
<accession>A0A662Z668</accession>
<keyword evidence="2" id="KW-1185">Reference proteome</keyword>
<proteinExistence type="predicted"/>
<evidence type="ECO:0008006" key="3">
    <source>
        <dbReference type="Google" id="ProtNLM"/>
    </source>
</evidence>
<protein>
    <recommendedName>
        <fullName evidence="3">DUF1934 domain-containing protein</fullName>
    </recommendedName>
</protein>
<reference evidence="1 2" key="1">
    <citation type="submission" date="2016-10" db="EMBL/GenBank/DDBJ databases">
        <authorList>
            <person name="Varghese N."/>
            <person name="Submissions S."/>
        </authorList>
    </citation>
    <scope>NUCLEOTIDE SEQUENCE [LARGE SCALE GENOMIC DNA]</scope>
    <source>
        <strain evidence="1 2">IBRC-M10081</strain>
    </source>
</reference>
<dbReference type="RefSeq" id="WP_091475330.1">
    <property type="nucleotide sequence ID" value="NZ_FOIT01000004.1"/>
</dbReference>
<name>A0A662Z668_9STAP</name>
<dbReference type="OrthoDB" id="2418612at2"/>
<dbReference type="SUPFAM" id="SSF50814">
    <property type="entry name" value="Lipocalins"/>
    <property type="match status" value="1"/>
</dbReference>
<evidence type="ECO:0000313" key="2">
    <source>
        <dbReference type="Proteomes" id="UP000243605"/>
    </source>
</evidence>
<evidence type="ECO:0000313" key="1">
    <source>
        <dbReference type="EMBL" id="SEW07318.1"/>
    </source>
</evidence>